<accession>A0A4X2LN32</accession>
<keyword evidence="12" id="KW-1185">Reference proteome</keyword>
<protein>
    <recommendedName>
        <fullName evidence="10">Ig-like domain-containing protein</fullName>
    </recommendedName>
</protein>
<keyword evidence="8" id="KW-0391">Immunity</keyword>
<evidence type="ECO:0000256" key="3">
    <source>
        <dbReference type="ARBA" id="ARBA00022729"/>
    </source>
</evidence>
<evidence type="ECO:0000256" key="7">
    <source>
        <dbReference type="ARBA" id="ARBA00038651"/>
    </source>
</evidence>
<keyword evidence="5" id="KW-1015">Disulfide bond</keyword>
<keyword evidence="8" id="KW-1064">Adaptive immunity</keyword>
<evidence type="ECO:0000256" key="2">
    <source>
        <dbReference type="ARBA" id="ARBA00022475"/>
    </source>
</evidence>
<reference evidence="11" key="2">
    <citation type="submission" date="2025-08" db="UniProtKB">
        <authorList>
            <consortium name="Ensembl"/>
        </authorList>
    </citation>
    <scope>IDENTIFICATION</scope>
</reference>
<keyword evidence="2" id="KW-1003">Cell membrane</keyword>
<dbReference type="SUPFAM" id="SSF48726">
    <property type="entry name" value="Immunoglobulin"/>
    <property type="match status" value="1"/>
</dbReference>
<dbReference type="InterPro" id="IPR013106">
    <property type="entry name" value="Ig_V-set"/>
</dbReference>
<reference evidence="11" key="3">
    <citation type="submission" date="2025-09" db="UniProtKB">
        <authorList>
            <consortium name="Ensembl"/>
        </authorList>
    </citation>
    <scope>IDENTIFICATION</scope>
</reference>
<evidence type="ECO:0000313" key="11">
    <source>
        <dbReference type="Ensembl" id="ENSVURP00010026599.1"/>
    </source>
</evidence>
<dbReference type="STRING" id="29139.ENSVURP00010026599"/>
<dbReference type="PANTHER" id="PTHR19339">
    <property type="entry name" value="T CELL RECEPTOR ALPHA VARIABLE 39"/>
    <property type="match status" value="1"/>
</dbReference>
<evidence type="ECO:0000256" key="5">
    <source>
        <dbReference type="ARBA" id="ARBA00023157"/>
    </source>
</evidence>
<evidence type="ECO:0000256" key="4">
    <source>
        <dbReference type="ARBA" id="ARBA00023136"/>
    </source>
</evidence>
<name>A0A4X2LN32_VOMUR</name>
<dbReference type="InterPro" id="IPR013783">
    <property type="entry name" value="Ig-like_fold"/>
</dbReference>
<keyword evidence="8" id="KW-1279">T cell receptor</keyword>
<keyword evidence="4" id="KW-0472">Membrane</keyword>
<sequence>MEKHLMVALMILSLHRSWVNSEDSVEQSPRTLTIQEGMNATFYCNYSSRGSDYLHWYRQDLRKSLVNLFVLITSGEVKHNGRLTVTLNTKDQQSSLHITASQPEDSATYLCAKAQCSPGI</sequence>
<reference evidence="12" key="1">
    <citation type="submission" date="2018-12" db="EMBL/GenBank/DDBJ databases">
        <authorList>
            <person name="Yazar S."/>
        </authorList>
    </citation>
    <scope>NUCLEOTIDE SEQUENCE [LARGE SCALE GENOMIC DNA]</scope>
</reference>
<comment type="subcellular location">
    <subcellularLocation>
        <location evidence="1">Cell membrane</location>
    </subcellularLocation>
</comment>
<keyword evidence="6" id="KW-0325">Glycoprotein</keyword>
<dbReference type="Gene3D" id="2.60.40.10">
    <property type="entry name" value="Immunoglobulins"/>
    <property type="match status" value="1"/>
</dbReference>
<feature type="signal peptide" evidence="9">
    <location>
        <begin position="1"/>
        <end position="21"/>
    </location>
</feature>
<comment type="subunit">
    <text evidence="7">Alpha-beta TR is a heterodimer composed of an alpha and beta chain; disulfide-linked. The alpha-beta TR is associated with the transmembrane signaling CD3 coreceptor proteins to form the TR-CD3 (TcR or TCR). The assembly of alpha-beta TR heterodimers with CD3 occurs in the endoplasmic reticulum where a single alpha-beta TR heterodimer associates with one CD3D-CD3E heterodimer, one CD3G-CD3E heterodimer and one CD247 homodimer forming a stable octameric structure. CD3D-CD3E and CD3G-CD3E heterodimers preferentially associate with TR alpha and TR beta chains, respectively. The association of the CD247 homodimer is the last step of TcR assembly in the endoplasmic reticulum and is required for transport to the cell surface.</text>
</comment>
<evidence type="ECO:0000259" key="10">
    <source>
        <dbReference type="PROSITE" id="PS50835"/>
    </source>
</evidence>
<evidence type="ECO:0000313" key="12">
    <source>
        <dbReference type="Proteomes" id="UP000314987"/>
    </source>
</evidence>
<dbReference type="InterPro" id="IPR051896">
    <property type="entry name" value="TCR_alpha_variable"/>
</dbReference>
<dbReference type="InterPro" id="IPR036179">
    <property type="entry name" value="Ig-like_dom_sf"/>
</dbReference>
<dbReference type="SMART" id="SM00406">
    <property type="entry name" value="IGv"/>
    <property type="match status" value="1"/>
</dbReference>
<dbReference type="AlphaFoldDB" id="A0A4X2LN32"/>
<dbReference type="InterPro" id="IPR007110">
    <property type="entry name" value="Ig-like_dom"/>
</dbReference>
<proteinExistence type="predicted"/>
<dbReference type="PROSITE" id="PS50835">
    <property type="entry name" value="IG_LIKE"/>
    <property type="match status" value="1"/>
</dbReference>
<dbReference type="OMA" id="ATFYCNY"/>
<dbReference type="Pfam" id="PF07686">
    <property type="entry name" value="V-set"/>
    <property type="match status" value="1"/>
</dbReference>
<organism evidence="11 12">
    <name type="scientific">Vombatus ursinus</name>
    <name type="common">Common wombat</name>
    <dbReference type="NCBI Taxonomy" id="29139"/>
    <lineage>
        <taxon>Eukaryota</taxon>
        <taxon>Metazoa</taxon>
        <taxon>Chordata</taxon>
        <taxon>Craniata</taxon>
        <taxon>Vertebrata</taxon>
        <taxon>Euteleostomi</taxon>
        <taxon>Mammalia</taxon>
        <taxon>Metatheria</taxon>
        <taxon>Diprotodontia</taxon>
        <taxon>Vombatidae</taxon>
        <taxon>Vombatus</taxon>
    </lineage>
</organism>
<evidence type="ECO:0000256" key="9">
    <source>
        <dbReference type="SAM" id="SignalP"/>
    </source>
</evidence>
<feature type="chain" id="PRO_5021491200" description="Ig-like domain-containing protein" evidence="9">
    <location>
        <begin position="22"/>
        <end position="120"/>
    </location>
</feature>
<dbReference type="GO" id="GO:0042101">
    <property type="term" value="C:T cell receptor complex"/>
    <property type="evidence" value="ECO:0007669"/>
    <property type="project" value="UniProtKB-KW"/>
</dbReference>
<evidence type="ECO:0000256" key="8">
    <source>
        <dbReference type="ARBA" id="ARBA00043266"/>
    </source>
</evidence>
<dbReference type="Proteomes" id="UP000314987">
    <property type="component" value="Unassembled WGS sequence"/>
</dbReference>
<dbReference type="GeneTree" id="ENSGT00940000163224"/>
<dbReference type="PANTHER" id="PTHR19339:SF10">
    <property type="entry name" value="IG-LIKE DOMAIN-CONTAINING PROTEIN-RELATED"/>
    <property type="match status" value="1"/>
</dbReference>
<evidence type="ECO:0000256" key="6">
    <source>
        <dbReference type="ARBA" id="ARBA00023180"/>
    </source>
</evidence>
<feature type="domain" description="Ig-like" evidence="10">
    <location>
        <begin position="23"/>
        <end position="120"/>
    </location>
</feature>
<dbReference type="CDD" id="cd04983">
    <property type="entry name" value="IgV_TCR_alpha"/>
    <property type="match status" value="1"/>
</dbReference>
<dbReference type="Ensembl" id="ENSVURT00010030297.1">
    <property type="protein sequence ID" value="ENSVURP00010026599.1"/>
    <property type="gene ID" value="ENSVURG00010020361.1"/>
</dbReference>
<keyword evidence="3 9" id="KW-0732">Signal</keyword>
<evidence type="ECO:0000256" key="1">
    <source>
        <dbReference type="ARBA" id="ARBA00004236"/>
    </source>
</evidence>